<dbReference type="GO" id="GO:0006289">
    <property type="term" value="P:nucleotide-excision repair"/>
    <property type="evidence" value="ECO:0007669"/>
    <property type="project" value="TreeGrafter"/>
</dbReference>
<protein>
    <recommendedName>
        <fullName evidence="3">Helicase C-terminal domain-containing protein</fullName>
    </recommendedName>
</protein>
<proteinExistence type="predicted"/>
<gene>
    <name evidence="4" type="ORF">S06H3_18918</name>
</gene>
<dbReference type="AlphaFoldDB" id="X1LKE3"/>
<dbReference type="PANTHER" id="PTHR47957:SF3">
    <property type="entry name" value="ATP-DEPENDENT HELICASE HRQ1"/>
    <property type="match status" value="1"/>
</dbReference>
<dbReference type="GO" id="GO:0003676">
    <property type="term" value="F:nucleic acid binding"/>
    <property type="evidence" value="ECO:0007669"/>
    <property type="project" value="InterPro"/>
</dbReference>
<comment type="caution">
    <text evidence="4">The sequence shown here is derived from an EMBL/GenBank/DDBJ whole genome shotgun (WGS) entry which is preliminary data.</text>
</comment>
<keyword evidence="2" id="KW-0067">ATP-binding</keyword>
<dbReference type="GO" id="GO:0005634">
    <property type="term" value="C:nucleus"/>
    <property type="evidence" value="ECO:0007669"/>
    <property type="project" value="TreeGrafter"/>
</dbReference>
<dbReference type="CDD" id="cd18797">
    <property type="entry name" value="SF2_C_Hrq"/>
    <property type="match status" value="1"/>
</dbReference>
<dbReference type="SMART" id="SM00490">
    <property type="entry name" value="HELICc"/>
    <property type="match status" value="1"/>
</dbReference>
<dbReference type="GO" id="GO:0036297">
    <property type="term" value="P:interstrand cross-link repair"/>
    <property type="evidence" value="ECO:0007669"/>
    <property type="project" value="TreeGrafter"/>
</dbReference>
<dbReference type="GO" id="GO:0005524">
    <property type="term" value="F:ATP binding"/>
    <property type="evidence" value="ECO:0007669"/>
    <property type="project" value="UniProtKB-KW"/>
</dbReference>
<dbReference type="EMBL" id="BARV01009626">
    <property type="protein sequence ID" value="GAI02860.1"/>
    <property type="molecule type" value="Genomic_DNA"/>
</dbReference>
<dbReference type="InterPro" id="IPR001650">
    <property type="entry name" value="Helicase_C-like"/>
</dbReference>
<dbReference type="GO" id="GO:0043138">
    <property type="term" value="F:3'-5' DNA helicase activity"/>
    <property type="evidence" value="ECO:0007669"/>
    <property type="project" value="TreeGrafter"/>
</dbReference>
<evidence type="ECO:0000259" key="3">
    <source>
        <dbReference type="PROSITE" id="PS51194"/>
    </source>
</evidence>
<feature type="domain" description="Helicase C-terminal" evidence="3">
    <location>
        <begin position="100"/>
        <end position="249"/>
    </location>
</feature>
<dbReference type="Gene3D" id="3.40.50.300">
    <property type="entry name" value="P-loop containing nucleotide triphosphate hydrolases"/>
    <property type="match status" value="2"/>
</dbReference>
<dbReference type="Pfam" id="PF22982">
    <property type="entry name" value="WHD_HRQ1"/>
    <property type="match status" value="1"/>
</dbReference>
<dbReference type="SUPFAM" id="SSF52540">
    <property type="entry name" value="P-loop containing nucleoside triphosphate hydrolases"/>
    <property type="match status" value="1"/>
</dbReference>
<dbReference type="InterPro" id="IPR055227">
    <property type="entry name" value="HRQ1_WHD"/>
</dbReference>
<organism evidence="4">
    <name type="scientific">marine sediment metagenome</name>
    <dbReference type="NCBI Taxonomy" id="412755"/>
    <lineage>
        <taxon>unclassified sequences</taxon>
        <taxon>metagenomes</taxon>
        <taxon>ecological metagenomes</taxon>
    </lineage>
</organism>
<accession>X1LKE3</accession>
<dbReference type="Pfam" id="PF00271">
    <property type="entry name" value="Helicase_C"/>
    <property type="match status" value="1"/>
</dbReference>
<name>X1LKE3_9ZZZZ</name>
<sequence>YVVIDEAHVYRGVFGSHMANVLRRLRRLCTLYGSNPQFICCSATIANPKEHAQNLVGLPFEAVVGDGSPHGEKHFAFWNPPIIDEAKASRRSPNSEATFLLTELIQNDIRSLVFARTRKITELIYLYAREQLPPPLAKRISPYRAGYLPEDRRQIERQFFDGELLGLVATTALELGIDIGDLDSTVLTGYPGSIASAWQQAGRSGRSTGSSLSFLIAQDNPLDQYLMRNPDFFFGKNFDNALINPDNPYILKPHLLCAAWEKPLDGEDKEFFGANIGNTLAELEQEGKLRKRQEKWYPSPAITYPA</sequence>
<feature type="non-terminal residue" evidence="4">
    <location>
        <position position="1"/>
    </location>
</feature>
<keyword evidence="1" id="KW-0547">Nucleotide-binding</keyword>
<dbReference type="PROSITE" id="PS51194">
    <property type="entry name" value="HELICASE_CTER"/>
    <property type="match status" value="1"/>
</dbReference>
<evidence type="ECO:0000256" key="2">
    <source>
        <dbReference type="ARBA" id="ARBA00022840"/>
    </source>
</evidence>
<evidence type="ECO:0000256" key="1">
    <source>
        <dbReference type="ARBA" id="ARBA00022741"/>
    </source>
</evidence>
<evidence type="ECO:0000313" key="4">
    <source>
        <dbReference type="EMBL" id="GAI02860.1"/>
    </source>
</evidence>
<dbReference type="PANTHER" id="PTHR47957">
    <property type="entry name" value="ATP-DEPENDENT HELICASE HRQ1"/>
    <property type="match status" value="1"/>
</dbReference>
<feature type="non-terminal residue" evidence="4">
    <location>
        <position position="306"/>
    </location>
</feature>
<reference evidence="4" key="1">
    <citation type="journal article" date="2014" name="Front. Microbiol.">
        <title>High frequency of phylogenetically diverse reductive dehalogenase-homologous genes in deep subseafloor sedimentary metagenomes.</title>
        <authorList>
            <person name="Kawai M."/>
            <person name="Futagami T."/>
            <person name="Toyoda A."/>
            <person name="Takaki Y."/>
            <person name="Nishi S."/>
            <person name="Hori S."/>
            <person name="Arai W."/>
            <person name="Tsubouchi T."/>
            <person name="Morono Y."/>
            <person name="Uchiyama I."/>
            <person name="Ito T."/>
            <person name="Fujiyama A."/>
            <person name="Inagaki F."/>
            <person name="Takami H."/>
        </authorList>
    </citation>
    <scope>NUCLEOTIDE SEQUENCE</scope>
    <source>
        <strain evidence="4">Expedition CK06-06</strain>
    </source>
</reference>
<dbReference type="InterPro" id="IPR027417">
    <property type="entry name" value="P-loop_NTPase"/>
</dbReference>
<dbReference type="Pfam" id="PF00270">
    <property type="entry name" value="DEAD"/>
    <property type="match status" value="1"/>
</dbReference>
<dbReference type="InterPro" id="IPR011545">
    <property type="entry name" value="DEAD/DEAH_box_helicase_dom"/>
</dbReference>